<comment type="caution">
    <text evidence="2">The sequence shown here is derived from an EMBL/GenBank/DDBJ whole genome shotgun (WGS) entry which is preliminary data.</text>
</comment>
<organism evidence="2 3">
    <name type="scientific">Bradyrhizobium jicamae</name>
    <dbReference type="NCBI Taxonomy" id="280332"/>
    <lineage>
        <taxon>Bacteria</taxon>
        <taxon>Pseudomonadati</taxon>
        <taxon>Pseudomonadota</taxon>
        <taxon>Alphaproteobacteria</taxon>
        <taxon>Hyphomicrobiales</taxon>
        <taxon>Nitrobacteraceae</taxon>
        <taxon>Bradyrhizobium</taxon>
    </lineage>
</organism>
<keyword evidence="1" id="KW-0812">Transmembrane</keyword>
<feature type="transmembrane region" description="Helical" evidence="1">
    <location>
        <begin position="232"/>
        <end position="251"/>
    </location>
</feature>
<accession>A0ABS5FIN2</accession>
<feature type="transmembrane region" description="Helical" evidence="1">
    <location>
        <begin position="263"/>
        <end position="284"/>
    </location>
</feature>
<feature type="transmembrane region" description="Helical" evidence="1">
    <location>
        <begin position="141"/>
        <end position="158"/>
    </location>
</feature>
<evidence type="ECO:0000256" key="1">
    <source>
        <dbReference type="SAM" id="Phobius"/>
    </source>
</evidence>
<evidence type="ECO:0008006" key="4">
    <source>
        <dbReference type="Google" id="ProtNLM"/>
    </source>
</evidence>
<evidence type="ECO:0000313" key="2">
    <source>
        <dbReference type="EMBL" id="MBR0796630.1"/>
    </source>
</evidence>
<feature type="transmembrane region" description="Helical" evidence="1">
    <location>
        <begin position="377"/>
        <end position="395"/>
    </location>
</feature>
<feature type="transmembrane region" description="Helical" evidence="1">
    <location>
        <begin position="296"/>
        <end position="315"/>
    </location>
</feature>
<proteinExistence type="predicted"/>
<keyword evidence="1" id="KW-0472">Membrane</keyword>
<protein>
    <recommendedName>
        <fullName evidence="4">Glycosyltransferase RgtA/B/C/D-like domain-containing protein</fullName>
    </recommendedName>
</protein>
<sequence length="450" mass="46763">MPLELQSLAPFTRREGIICFLLAAMIASAMELVNGNLGAVLAGGLFNPDSYMRMVRLEEGVRAGHAVYLVARDGSGAGSLLHWTHLLEALVLLFSAPFMVSMDLHAALHAGAVFVGPISVGLLGVAAAWTVVPLCPPRQRWLAAALMSSSFAVAPYALPGVVHHHIPVAAAIVTACGFALRAVSDGSRAGVGMGLAAGVALVLTPEAYPFLTMAFGGLALSWLFWPNGRSGSAARAAGIAMLLVLLAALLLDPPYAGYGAVEIDRISVVWVGFGFACAAAGLGLDWLGRAPRRPTTAVAGLAVAVIALGAWLTAFPKVLLGPEGLPDAEALRIMFSTILEMQPIKTTRGALTFLTPGFMGLGVLLVLARRATGPTRWLALYAAACMVAMLVLGFLHFRFSTYSAVAGVVLFPVGMTLAADGPTKPSRHLLGFHVMPSLAGSALRVSLILG</sequence>
<dbReference type="Proteomes" id="UP001315278">
    <property type="component" value="Unassembled WGS sequence"/>
</dbReference>
<keyword evidence="1" id="KW-1133">Transmembrane helix</keyword>
<reference evidence="3" key="1">
    <citation type="journal article" date="2021" name="ISME J.">
        <title>Evolutionary origin and ecological implication of a unique nif island in free-living Bradyrhizobium lineages.</title>
        <authorList>
            <person name="Tao J."/>
        </authorList>
    </citation>
    <scope>NUCLEOTIDE SEQUENCE [LARGE SCALE GENOMIC DNA]</scope>
    <source>
        <strain evidence="3">SZCCT0434</strain>
    </source>
</reference>
<dbReference type="EMBL" id="JAFCJH010000012">
    <property type="protein sequence ID" value="MBR0796630.1"/>
    <property type="molecule type" value="Genomic_DNA"/>
</dbReference>
<feature type="transmembrane region" description="Helical" evidence="1">
    <location>
        <begin position="20"/>
        <end position="46"/>
    </location>
</feature>
<feature type="transmembrane region" description="Helical" evidence="1">
    <location>
        <begin position="349"/>
        <end position="368"/>
    </location>
</feature>
<feature type="transmembrane region" description="Helical" evidence="1">
    <location>
        <begin position="207"/>
        <end position="225"/>
    </location>
</feature>
<feature type="transmembrane region" description="Helical" evidence="1">
    <location>
        <begin position="106"/>
        <end position="129"/>
    </location>
</feature>
<evidence type="ECO:0000313" key="3">
    <source>
        <dbReference type="Proteomes" id="UP001315278"/>
    </source>
</evidence>
<gene>
    <name evidence="2" type="ORF">JQ615_14640</name>
</gene>
<dbReference type="RefSeq" id="WP_212492921.1">
    <property type="nucleotide sequence ID" value="NZ_JAFCJH010000012.1"/>
</dbReference>
<name>A0ABS5FIN2_9BRAD</name>
<keyword evidence="3" id="KW-1185">Reference proteome</keyword>